<keyword evidence="1" id="KW-0067">ATP-binding</keyword>
<keyword evidence="4" id="KW-1185">Reference proteome</keyword>
<comment type="similarity">
    <text evidence="1">Belongs to the helicase family.</text>
</comment>
<evidence type="ECO:0000313" key="4">
    <source>
        <dbReference type="Proteomes" id="UP000092993"/>
    </source>
</evidence>
<keyword evidence="1" id="KW-0234">DNA repair</keyword>
<dbReference type="EMBL" id="LUGG01000025">
    <property type="protein sequence ID" value="OBZ67112.1"/>
    <property type="molecule type" value="Genomic_DNA"/>
</dbReference>
<dbReference type="AlphaFoldDB" id="A0A1C7LQY9"/>
<dbReference type="GO" id="GO:0005524">
    <property type="term" value="F:ATP binding"/>
    <property type="evidence" value="ECO:0007669"/>
    <property type="project" value="UniProtKB-KW"/>
</dbReference>
<evidence type="ECO:0000313" key="3">
    <source>
        <dbReference type="EMBL" id="OBZ67112.1"/>
    </source>
</evidence>
<dbReference type="PANTHER" id="PTHR10492">
    <property type="match status" value="1"/>
</dbReference>
<accession>A0A1C7LQY9</accession>
<reference evidence="3 4" key="1">
    <citation type="submission" date="2016-03" db="EMBL/GenBank/DDBJ databases">
        <title>Whole genome sequencing of Grifola frondosa 9006-11.</title>
        <authorList>
            <person name="Min B."/>
            <person name="Park H."/>
            <person name="Kim J.-G."/>
            <person name="Cho H."/>
            <person name="Oh Y.-L."/>
            <person name="Kong W.-S."/>
            <person name="Choi I.-G."/>
        </authorList>
    </citation>
    <scope>NUCLEOTIDE SEQUENCE [LARGE SCALE GENOMIC DNA]</scope>
    <source>
        <strain evidence="3 4">9006-11</strain>
    </source>
</reference>
<organism evidence="3 4">
    <name type="scientific">Grifola frondosa</name>
    <name type="common">Maitake</name>
    <name type="synonym">Polyporus frondosus</name>
    <dbReference type="NCBI Taxonomy" id="5627"/>
    <lineage>
        <taxon>Eukaryota</taxon>
        <taxon>Fungi</taxon>
        <taxon>Dikarya</taxon>
        <taxon>Basidiomycota</taxon>
        <taxon>Agaricomycotina</taxon>
        <taxon>Agaricomycetes</taxon>
        <taxon>Polyporales</taxon>
        <taxon>Grifolaceae</taxon>
        <taxon>Grifola</taxon>
    </lineage>
</organism>
<dbReference type="GO" id="GO:0016887">
    <property type="term" value="F:ATP hydrolysis activity"/>
    <property type="evidence" value="ECO:0007669"/>
    <property type="project" value="RHEA"/>
</dbReference>
<evidence type="ECO:0000256" key="1">
    <source>
        <dbReference type="RuleBase" id="RU363044"/>
    </source>
</evidence>
<dbReference type="GO" id="GO:0006310">
    <property type="term" value="P:DNA recombination"/>
    <property type="evidence" value="ECO:0007669"/>
    <property type="project" value="UniProtKB-KW"/>
</dbReference>
<keyword evidence="1" id="KW-0233">DNA recombination</keyword>
<dbReference type="SUPFAM" id="SSF52540">
    <property type="entry name" value="P-loop containing nucleoside triphosphate hydrolases"/>
    <property type="match status" value="1"/>
</dbReference>
<comment type="cofactor">
    <cofactor evidence="1">
        <name>Mg(2+)</name>
        <dbReference type="ChEBI" id="CHEBI:18420"/>
    </cofactor>
</comment>
<keyword evidence="1" id="KW-0547">Nucleotide-binding</keyword>
<keyword evidence="1" id="KW-0227">DNA damage</keyword>
<dbReference type="Proteomes" id="UP000092993">
    <property type="component" value="Unassembled WGS sequence"/>
</dbReference>
<dbReference type="GO" id="GO:0043139">
    <property type="term" value="F:5'-3' DNA helicase activity"/>
    <property type="evidence" value="ECO:0007669"/>
    <property type="project" value="UniProtKB-EC"/>
</dbReference>
<gene>
    <name evidence="3" type="ORF">A0H81_12907</name>
</gene>
<dbReference type="OrthoDB" id="3366231at2759"/>
<protein>
    <recommendedName>
        <fullName evidence="1">ATP-dependent DNA helicase</fullName>
        <ecNumber evidence="1">5.6.2.3</ecNumber>
    </recommendedName>
</protein>
<dbReference type="EC" id="5.6.2.3" evidence="1"/>
<comment type="catalytic activity">
    <reaction evidence="1">
        <text>ATP + H2O = ADP + phosphate + H(+)</text>
        <dbReference type="Rhea" id="RHEA:13065"/>
        <dbReference type="ChEBI" id="CHEBI:15377"/>
        <dbReference type="ChEBI" id="CHEBI:15378"/>
        <dbReference type="ChEBI" id="CHEBI:30616"/>
        <dbReference type="ChEBI" id="CHEBI:43474"/>
        <dbReference type="ChEBI" id="CHEBI:456216"/>
        <dbReference type="EC" id="5.6.2.3"/>
    </reaction>
</comment>
<dbReference type="InterPro" id="IPR010285">
    <property type="entry name" value="DNA_helicase_pif1-like_DEAD"/>
</dbReference>
<proteinExistence type="inferred from homology"/>
<dbReference type="GO" id="GO:0000723">
    <property type="term" value="P:telomere maintenance"/>
    <property type="evidence" value="ECO:0007669"/>
    <property type="project" value="InterPro"/>
</dbReference>
<sequence>MRGRDLQTSHEQQTSFRWKVVILLGDFRQTCPVVKYGNRKQIVDSSIMSSPLWKGFSIYRLHQPIRNAEDLPYADFVDSIGDGAGPNIFLDMLDKVDNKDELIDFVYPDDVLRDPVRCLKRAILAPTNAQVNEYNKEILSRFDGDEHKFLPTTCWRDL</sequence>
<evidence type="ECO:0000259" key="2">
    <source>
        <dbReference type="Pfam" id="PF05970"/>
    </source>
</evidence>
<keyword evidence="1" id="KW-0347">Helicase</keyword>
<comment type="caution">
    <text evidence="3">The sequence shown here is derived from an EMBL/GenBank/DDBJ whole genome shotgun (WGS) entry which is preliminary data.</text>
</comment>
<dbReference type="STRING" id="5627.A0A1C7LQY9"/>
<feature type="domain" description="DNA helicase Pif1-like DEAD-box helicase" evidence="2">
    <location>
        <begin position="4"/>
        <end position="70"/>
    </location>
</feature>
<dbReference type="InterPro" id="IPR027417">
    <property type="entry name" value="P-loop_NTPase"/>
</dbReference>
<dbReference type="Pfam" id="PF05970">
    <property type="entry name" value="PIF1"/>
    <property type="match status" value="1"/>
</dbReference>
<keyword evidence="1" id="KW-0378">Hydrolase</keyword>
<name>A0A1C7LQY9_GRIFR</name>
<dbReference type="GO" id="GO:0006281">
    <property type="term" value="P:DNA repair"/>
    <property type="evidence" value="ECO:0007669"/>
    <property type="project" value="UniProtKB-KW"/>
</dbReference>